<dbReference type="GO" id="GO:0006281">
    <property type="term" value="P:DNA repair"/>
    <property type="evidence" value="ECO:0007669"/>
    <property type="project" value="UniProtKB-KW"/>
</dbReference>
<evidence type="ECO:0000256" key="9">
    <source>
        <dbReference type="ARBA" id="ARBA00022833"/>
    </source>
</evidence>
<dbReference type="GeneID" id="5854773"/>
<dbReference type="Pfam" id="PF08797">
    <property type="entry name" value="HIRAN"/>
    <property type="match status" value="1"/>
</dbReference>
<dbReference type="KEGG" id="mgl:MGL_2262"/>
<dbReference type="InterPro" id="IPR014001">
    <property type="entry name" value="Helicase_ATP-bd"/>
</dbReference>
<evidence type="ECO:0000256" key="10">
    <source>
        <dbReference type="ARBA" id="ARBA00022840"/>
    </source>
</evidence>
<evidence type="ECO:0000313" key="19">
    <source>
        <dbReference type="Proteomes" id="UP000008837"/>
    </source>
</evidence>
<dbReference type="Gene3D" id="3.30.40.10">
    <property type="entry name" value="Zinc/RING finger domain, C3HC4 (zinc finger)"/>
    <property type="match status" value="1"/>
</dbReference>
<feature type="region of interest" description="Disordered" evidence="14">
    <location>
        <begin position="74"/>
        <end position="93"/>
    </location>
</feature>
<dbReference type="GO" id="GO:0005634">
    <property type="term" value="C:nucleus"/>
    <property type="evidence" value="ECO:0007669"/>
    <property type="project" value="UniProtKB-SubCell"/>
</dbReference>
<dbReference type="InterPro" id="IPR013083">
    <property type="entry name" value="Znf_RING/FYVE/PHD"/>
</dbReference>
<evidence type="ECO:0000256" key="2">
    <source>
        <dbReference type="ARBA" id="ARBA00007025"/>
    </source>
</evidence>
<dbReference type="PROSITE" id="PS50089">
    <property type="entry name" value="ZF_RING_2"/>
    <property type="match status" value="1"/>
</dbReference>
<reference evidence="18 19" key="1">
    <citation type="journal article" date="2007" name="Proc. Natl. Acad. Sci. U.S.A.">
        <title>Dandruff-associated Malassezia genomes reveal convergent and divergent virulence traits shared with plant and human fungal pathogens.</title>
        <authorList>
            <person name="Xu J."/>
            <person name="Saunders C.W."/>
            <person name="Hu P."/>
            <person name="Grant R.A."/>
            <person name="Boekhout T."/>
            <person name="Kuramae E.E."/>
            <person name="Kronstad J.W."/>
            <person name="Deangelis Y.M."/>
            <person name="Reeder N.L."/>
            <person name="Johnstone K.R."/>
            <person name="Leland M."/>
            <person name="Fieno A.M."/>
            <person name="Begley W.M."/>
            <person name="Sun Y."/>
            <person name="Lacey M.P."/>
            <person name="Chaudhary T."/>
            <person name="Keough T."/>
            <person name="Chu L."/>
            <person name="Sears R."/>
            <person name="Yuan B."/>
            <person name="Dawson T.L.Jr."/>
        </authorList>
    </citation>
    <scope>NUCLEOTIDE SEQUENCE [LARGE SCALE GENOMIC DNA]</scope>
    <source>
        <strain evidence="19">ATCC MYA-4612 / CBS 7966</strain>
    </source>
</reference>
<dbReference type="InterPro" id="IPR049730">
    <property type="entry name" value="SNF2/RAD54-like_C"/>
</dbReference>
<keyword evidence="9" id="KW-0862">Zinc</keyword>
<dbReference type="PROSITE" id="PS51194">
    <property type="entry name" value="HELICASE_CTER"/>
    <property type="match status" value="1"/>
</dbReference>
<evidence type="ECO:0000259" key="15">
    <source>
        <dbReference type="PROSITE" id="PS50089"/>
    </source>
</evidence>
<keyword evidence="8" id="KW-0347">Helicase</keyword>
<keyword evidence="4" id="KW-0547">Nucleotide-binding</keyword>
<keyword evidence="7" id="KW-0378">Hydrolase</keyword>
<dbReference type="Pfam" id="PF00176">
    <property type="entry name" value="SNF2-rel_dom"/>
    <property type="match status" value="1"/>
</dbReference>
<comment type="similarity">
    <text evidence="2">Belongs to the SNF2/RAD54 helicase family.</text>
</comment>
<dbReference type="RefSeq" id="XP_001730466.1">
    <property type="nucleotide sequence ID" value="XM_001730414.1"/>
</dbReference>
<sequence>MSPDTATDDLDAPLFFSEPVPESENIVPQKRVRSEREADVHAWKRRYMGTFVLCGYSMTKGYGHVRAGERVLIQRKSKNHSTSSSKTQHRSREKTDYIVRFSTTRGFEVGRIPVDVASWMSRLLDDQLVEFDGCIVDTPAKLEVGSDILLQVKAYICYTAFTTSVSGHCHLDDALEWSKTSDAKESTQERLLRHRKVAWQRLFRACHLVPKRGNTSLHTASIPSWHTTHDADDDGTEITSECIQDMYTRSEKSHTDLPVVDPPATFALELRSYQKQALGWMQSMEDTYYSSRQNTELHPLWEEYEFPLADDVDCGHGPFYMNPYIGELSLVFQPASRAARGGILADEMGLGKTIMLASLIHANRSMDLDRPPTSMSSSRSRSTHLRQASLHFGKAPRLQRTAATLVVAPMSLLSQWRTELDRASQPGTLSIALYYGDAREQLAQQLAKGEVDVVVTSYGTLTAEYKHLDKRGTSTLFSGTWHRVILDEAHTIKNRSTLAARAACRLEADRRWALTGTPIQNRLTDLYSLLRFLRVEPWGDIRFFNSFLAKPFASQNAKALDIVQAILSSLLLRREKHTPGPDGRPIVDIPPKTWDTQHLTFSATERDIYLSVYDRARTQYRELAAQGLVGKNVSLIFAVLMRLRQAVCHPYLVLQKHNQAPEEQTYEERLRELVKRYEAEGNAGSTYARDVLGSLLAAAEVRDEASLQTNAGDNEVFENSHHERIGDNDTDEEEECPFCMELKASKCFLPRCMHHGCRDCLVQYLQACEDRGEEPHCPVCRQGPVQVEDLVESVRPTIETSSTAASAPAGPARGSTKLNALMQQLAELTKSDPTCKGVIFSQFTGFLNLIQAHLVQRQYAFVRLDGRTPQKEREHVLRTFANEPGPFFLLMSLRAGGVGLNCTFLCACTNTSSDSGESRVAHGLLVESKHVCCKKHETKKTRLTPVREDQAIDRVHRLGQSRAVTVHRLLVNDTIEDRILEIQRHKKQLVDHALSIKPYSADSDTLENLRLLFD</sequence>
<evidence type="ECO:0000256" key="12">
    <source>
        <dbReference type="ARBA" id="ARBA00023242"/>
    </source>
</evidence>
<dbReference type="PANTHER" id="PTHR45626:SF22">
    <property type="entry name" value="DNA REPAIR PROTEIN RAD5"/>
    <property type="match status" value="1"/>
</dbReference>
<keyword evidence="12" id="KW-0539">Nucleus</keyword>
<dbReference type="SMART" id="SM00490">
    <property type="entry name" value="HELICc"/>
    <property type="match status" value="1"/>
</dbReference>
<keyword evidence="11" id="KW-0234">DNA repair</keyword>
<evidence type="ECO:0000259" key="17">
    <source>
        <dbReference type="PROSITE" id="PS51194"/>
    </source>
</evidence>
<dbReference type="InterPro" id="IPR014905">
    <property type="entry name" value="HIRAN"/>
</dbReference>
<evidence type="ECO:0000256" key="13">
    <source>
        <dbReference type="PROSITE-ProRule" id="PRU00175"/>
    </source>
</evidence>
<dbReference type="OMA" id="KVEPWSN"/>
<keyword evidence="6 13" id="KW-0863">Zinc-finger</keyword>
<dbReference type="InterPro" id="IPR001841">
    <property type="entry name" value="Znf_RING"/>
</dbReference>
<protein>
    <recommendedName>
        <fullName evidence="20">RING-type domain-containing protein</fullName>
    </recommendedName>
</protein>
<dbReference type="SUPFAM" id="SSF52540">
    <property type="entry name" value="P-loop containing nucleoside triphosphate hydrolases"/>
    <property type="match status" value="2"/>
</dbReference>
<dbReference type="PANTHER" id="PTHR45626">
    <property type="entry name" value="TRANSCRIPTION TERMINATION FACTOR 2-RELATED"/>
    <property type="match status" value="1"/>
</dbReference>
<dbReference type="Gene3D" id="3.40.50.300">
    <property type="entry name" value="P-loop containing nucleotide triphosphate hydrolases"/>
    <property type="match status" value="1"/>
</dbReference>
<name>A8Q2X3_MALGO</name>
<evidence type="ECO:0000256" key="8">
    <source>
        <dbReference type="ARBA" id="ARBA00022806"/>
    </source>
</evidence>
<evidence type="ECO:0000256" key="3">
    <source>
        <dbReference type="ARBA" id="ARBA00022723"/>
    </source>
</evidence>
<dbReference type="GO" id="GO:0016818">
    <property type="term" value="F:hydrolase activity, acting on acid anhydrides, in phosphorus-containing anhydrides"/>
    <property type="evidence" value="ECO:0007669"/>
    <property type="project" value="InterPro"/>
</dbReference>
<dbReference type="OrthoDB" id="448448at2759"/>
<dbReference type="SUPFAM" id="SSF57850">
    <property type="entry name" value="RING/U-box"/>
    <property type="match status" value="1"/>
</dbReference>
<evidence type="ECO:0000256" key="11">
    <source>
        <dbReference type="ARBA" id="ARBA00023204"/>
    </source>
</evidence>
<dbReference type="VEuPathDB" id="FungiDB:MGL_2262"/>
<dbReference type="InterPro" id="IPR027417">
    <property type="entry name" value="P-loop_NTPase"/>
</dbReference>
<dbReference type="InParanoid" id="A8Q2X3"/>
<dbReference type="FunCoup" id="A8Q2X3">
    <property type="interactions" value="189"/>
</dbReference>
<dbReference type="GO" id="GO:0008094">
    <property type="term" value="F:ATP-dependent activity, acting on DNA"/>
    <property type="evidence" value="ECO:0007669"/>
    <property type="project" value="TreeGrafter"/>
</dbReference>
<dbReference type="EMBL" id="AAYY01000008">
    <property type="protein sequence ID" value="EDP43252.1"/>
    <property type="molecule type" value="Genomic_DNA"/>
</dbReference>
<dbReference type="AlphaFoldDB" id="A8Q2X3"/>
<keyword evidence="5" id="KW-0227">DNA damage</keyword>
<accession>A8Q2X3</accession>
<dbReference type="STRING" id="425265.A8Q2X3"/>
<comment type="caution">
    <text evidence="18">The sequence shown here is derived from an EMBL/GenBank/DDBJ whole genome shotgun (WGS) entry which is preliminary data.</text>
</comment>
<evidence type="ECO:0000256" key="6">
    <source>
        <dbReference type="ARBA" id="ARBA00022771"/>
    </source>
</evidence>
<keyword evidence="19" id="KW-1185">Reference proteome</keyword>
<dbReference type="GO" id="GO:0004386">
    <property type="term" value="F:helicase activity"/>
    <property type="evidence" value="ECO:0007669"/>
    <property type="project" value="UniProtKB-KW"/>
</dbReference>
<evidence type="ECO:0000256" key="4">
    <source>
        <dbReference type="ARBA" id="ARBA00022741"/>
    </source>
</evidence>
<comment type="subcellular location">
    <subcellularLocation>
        <location evidence="1">Nucleus</location>
    </subcellularLocation>
</comment>
<feature type="domain" description="Helicase ATP-binding" evidence="16">
    <location>
        <begin position="333"/>
        <end position="536"/>
    </location>
</feature>
<organism evidence="18 19">
    <name type="scientific">Malassezia globosa (strain ATCC MYA-4612 / CBS 7966)</name>
    <name type="common">Dandruff-associated fungus</name>
    <dbReference type="NCBI Taxonomy" id="425265"/>
    <lineage>
        <taxon>Eukaryota</taxon>
        <taxon>Fungi</taxon>
        <taxon>Dikarya</taxon>
        <taxon>Basidiomycota</taxon>
        <taxon>Ustilaginomycotina</taxon>
        <taxon>Malasseziomycetes</taxon>
        <taxon>Malasseziales</taxon>
        <taxon>Malasseziaceae</taxon>
        <taxon>Malassezia</taxon>
    </lineage>
</organism>
<evidence type="ECO:0000256" key="5">
    <source>
        <dbReference type="ARBA" id="ARBA00022763"/>
    </source>
</evidence>
<dbReference type="CDD" id="cd18793">
    <property type="entry name" value="SF2_C_SNF"/>
    <property type="match status" value="1"/>
</dbReference>
<feature type="domain" description="RING-type" evidence="15">
    <location>
        <begin position="736"/>
        <end position="781"/>
    </location>
</feature>
<dbReference type="PROSITE" id="PS51192">
    <property type="entry name" value="HELICASE_ATP_BIND_1"/>
    <property type="match status" value="1"/>
</dbReference>
<dbReference type="SMART" id="SM00910">
    <property type="entry name" value="HIRAN"/>
    <property type="match status" value="1"/>
</dbReference>
<dbReference type="GO" id="GO:0003676">
    <property type="term" value="F:nucleic acid binding"/>
    <property type="evidence" value="ECO:0007669"/>
    <property type="project" value="InterPro"/>
</dbReference>
<evidence type="ECO:0000313" key="18">
    <source>
        <dbReference type="EMBL" id="EDP43252.1"/>
    </source>
</evidence>
<dbReference type="GO" id="GO:0005524">
    <property type="term" value="F:ATP binding"/>
    <property type="evidence" value="ECO:0007669"/>
    <property type="project" value="UniProtKB-KW"/>
</dbReference>
<dbReference type="Gene3D" id="3.40.50.10810">
    <property type="entry name" value="Tandem AAA-ATPase domain"/>
    <property type="match status" value="1"/>
</dbReference>
<gene>
    <name evidence="18" type="ORF">MGL_2262</name>
</gene>
<keyword evidence="3" id="KW-0479">Metal-binding</keyword>
<dbReference type="InterPro" id="IPR001650">
    <property type="entry name" value="Helicase_C-like"/>
</dbReference>
<dbReference type="CDD" id="cd18008">
    <property type="entry name" value="DEXDc_SHPRH-like"/>
    <property type="match status" value="1"/>
</dbReference>
<proteinExistence type="inferred from homology"/>
<evidence type="ECO:0000259" key="16">
    <source>
        <dbReference type="PROSITE" id="PS51192"/>
    </source>
</evidence>
<dbReference type="Pfam" id="PF00271">
    <property type="entry name" value="Helicase_C"/>
    <property type="match status" value="1"/>
</dbReference>
<dbReference type="InterPro" id="IPR050628">
    <property type="entry name" value="SNF2_RAD54_helicase_TF"/>
</dbReference>
<dbReference type="InterPro" id="IPR038718">
    <property type="entry name" value="SNF2-like_sf"/>
</dbReference>
<dbReference type="Proteomes" id="UP000008837">
    <property type="component" value="Unassembled WGS sequence"/>
</dbReference>
<evidence type="ECO:0008006" key="20">
    <source>
        <dbReference type="Google" id="ProtNLM"/>
    </source>
</evidence>
<feature type="domain" description="Helicase C-terminal" evidence="17">
    <location>
        <begin position="821"/>
        <end position="1005"/>
    </location>
</feature>
<evidence type="ECO:0000256" key="14">
    <source>
        <dbReference type="SAM" id="MobiDB-lite"/>
    </source>
</evidence>
<dbReference type="InterPro" id="IPR000330">
    <property type="entry name" value="SNF2_N"/>
</dbReference>
<evidence type="ECO:0000256" key="7">
    <source>
        <dbReference type="ARBA" id="ARBA00022801"/>
    </source>
</evidence>
<dbReference type="SMART" id="SM00487">
    <property type="entry name" value="DEXDc"/>
    <property type="match status" value="1"/>
</dbReference>
<evidence type="ECO:0000256" key="1">
    <source>
        <dbReference type="ARBA" id="ARBA00004123"/>
    </source>
</evidence>
<keyword evidence="10" id="KW-0067">ATP-binding</keyword>
<dbReference type="GO" id="GO:0008270">
    <property type="term" value="F:zinc ion binding"/>
    <property type="evidence" value="ECO:0007669"/>
    <property type="project" value="UniProtKB-KW"/>
</dbReference>